<comment type="caution">
    <text evidence="2">The sequence shown here is derived from an EMBL/GenBank/DDBJ whole genome shotgun (WGS) entry which is preliminary data.</text>
</comment>
<evidence type="ECO:0000256" key="1">
    <source>
        <dbReference type="SAM" id="SignalP"/>
    </source>
</evidence>
<reference evidence="2 3" key="1">
    <citation type="submission" date="2020-08" db="EMBL/GenBank/DDBJ databases">
        <title>Genomic Encyclopedia of Type Strains, Phase IV (KMG-IV): sequencing the most valuable type-strain genomes for metagenomic binning, comparative biology and taxonomic classification.</title>
        <authorList>
            <person name="Goeker M."/>
        </authorList>
    </citation>
    <scope>NUCLEOTIDE SEQUENCE [LARGE SCALE GENOMIC DNA]</scope>
    <source>
        <strain evidence="2 3">DSM 12251</strain>
    </source>
</reference>
<protein>
    <submittedName>
        <fullName evidence="2">Uncharacterized protein</fullName>
    </submittedName>
</protein>
<sequence length="166" mass="18077">MRSLLAIAALALTAFTGALAQSAAPPATQQLPTVKPATDGKVWGALIFASNETPKGGSNEQPPAKLADLSQRLGKVFPYKHYEILGQHLQDVFREYESWVVPSKDLFLKVDSKGPATGGGVNLHLQFWRDQQVLVKTDAVLRSDSPLFIGGPKWRDGQLIFVLVLQ</sequence>
<gene>
    <name evidence="2" type="ORF">HNQ64_000483</name>
</gene>
<feature type="chain" id="PRO_5031235010" evidence="1">
    <location>
        <begin position="21"/>
        <end position="166"/>
    </location>
</feature>
<dbReference type="AlphaFoldDB" id="A0A7W7YHJ0"/>
<name>A0A7W7YHJ0_9BACT</name>
<evidence type="ECO:0000313" key="2">
    <source>
        <dbReference type="EMBL" id="MBB5036249.1"/>
    </source>
</evidence>
<accession>A0A7W7YHJ0</accession>
<dbReference type="RefSeq" id="WP_184204833.1">
    <property type="nucleotide sequence ID" value="NZ_JACHIF010000001.1"/>
</dbReference>
<evidence type="ECO:0000313" key="3">
    <source>
        <dbReference type="Proteomes" id="UP000534294"/>
    </source>
</evidence>
<proteinExistence type="predicted"/>
<dbReference type="Proteomes" id="UP000534294">
    <property type="component" value="Unassembled WGS sequence"/>
</dbReference>
<keyword evidence="1" id="KW-0732">Signal</keyword>
<organism evidence="2 3">
    <name type="scientific">Prosthecobacter dejongeii</name>
    <dbReference type="NCBI Taxonomy" id="48465"/>
    <lineage>
        <taxon>Bacteria</taxon>
        <taxon>Pseudomonadati</taxon>
        <taxon>Verrucomicrobiota</taxon>
        <taxon>Verrucomicrobiia</taxon>
        <taxon>Verrucomicrobiales</taxon>
        <taxon>Verrucomicrobiaceae</taxon>
        <taxon>Prosthecobacter</taxon>
    </lineage>
</organism>
<feature type="signal peptide" evidence="1">
    <location>
        <begin position="1"/>
        <end position="20"/>
    </location>
</feature>
<keyword evidence="3" id="KW-1185">Reference proteome</keyword>
<dbReference type="EMBL" id="JACHIF010000001">
    <property type="protein sequence ID" value="MBB5036249.1"/>
    <property type="molecule type" value="Genomic_DNA"/>
</dbReference>